<dbReference type="InterPro" id="IPR002514">
    <property type="entry name" value="Transposase_8"/>
</dbReference>
<evidence type="ECO:0000259" key="2">
    <source>
        <dbReference type="Pfam" id="PF13518"/>
    </source>
</evidence>
<keyword evidence="5" id="KW-1185">Reference proteome</keyword>
<dbReference type="SUPFAM" id="SSF48295">
    <property type="entry name" value="TrpR-like"/>
    <property type="match status" value="1"/>
</dbReference>
<dbReference type="GO" id="GO:0043565">
    <property type="term" value="F:sequence-specific DNA binding"/>
    <property type="evidence" value="ECO:0007669"/>
    <property type="project" value="InterPro"/>
</dbReference>
<protein>
    <submittedName>
        <fullName evidence="3">Helix-turn-helix domain-containing protein</fullName>
    </submittedName>
</protein>
<dbReference type="EMBL" id="FUZZ01000006">
    <property type="protein sequence ID" value="SKD09961.1"/>
    <property type="molecule type" value="Genomic_DNA"/>
</dbReference>
<name>A0A1T5P9A1_9BACT</name>
<dbReference type="AlphaFoldDB" id="A0A1T5P9A1"/>
<reference evidence="5" key="1">
    <citation type="submission" date="2017-02" db="EMBL/GenBank/DDBJ databases">
        <authorList>
            <person name="Varghese N."/>
            <person name="Submissions S."/>
        </authorList>
    </citation>
    <scope>NUCLEOTIDE SEQUENCE [LARGE SCALE GENOMIC DNA]</scope>
    <source>
        <strain evidence="5">DSM 18108</strain>
    </source>
</reference>
<dbReference type="InterPro" id="IPR010921">
    <property type="entry name" value="Trp_repressor/repl_initiator"/>
</dbReference>
<evidence type="ECO:0000313" key="3">
    <source>
        <dbReference type="EMBL" id="SKD09330.1"/>
    </source>
</evidence>
<dbReference type="RefSeq" id="WP_079472503.1">
    <property type="nucleotide sequence ID" value="NZ_FUZZ01000005.1"/>
</dbReference>
<evidence type="ECO:0000256" key="1">
    <source>
        <dbReference type="SAM" id="Coils"/>
    </source>
</evidence>
<dbReference type="Proteomes" id="UP000190166">
    <property type="component" value="Unassembled WGS sequence"/>
</dbReference>
<dbReference type="Gene3D" id="1.10.10.10">
    <property type="entry name" value="Winged helix-like DNA-binding domain superfamily/Winged helix DNA-binding domain"/>
    <property type="match status" value="1"/>
</dbReference>
<dbReference type="STRING" id="393003.SAMN05660461_5215"/>
<sequence length="185" mass="21224">MLVEQGLKSSDLRTNRRQKCSKQLIKEAVASVESGVSWQAVCEHYGISMSSLANWMRLYGSEKYQQKKHRSFTVQQKRSILRHIEQGEMTIRQAMSVYNISGPYTIYNWQHKYRQEDTALIATNPSIMQQLPTSANLPDPRSQELEKALAEAKLKIAALETMIDLAEQHFKIKIRKKSGAKQSPK</sequence>
<gene>
    <name evidence="3" type="ORF">SAMN05660461_5215</name>
    <name evidence="4" type="ORF">SAMN05660461_5861</name>
</gene>
<organism evidence="3 5">
    <name type="scientific">Chitinophaga ginsengisegetis</name>
    <dbReference type="NCBI Taxonomy" id="393003"/>
    <lineage>
        <taxon>Bacteria</taxon>
        <taxon>Pseudomonadati</taxon>
        <taxon>Bacteroidota</taxon>
        <taxon>Chitinophagia</taxon>
        <taxon>Chitinophagales</taxon>
        <taxon>Chitinophagaceae</taxon>
        <taxon>Chitinophaga</taxon>
    </lineage>
</organism>
<evidence type="ECO:0000313" key="5">
    <source>
        <dbReference type="Proteomes" id="UP000190166"/>
    </source>
</evidence>
<reference evidence="3" key="2">
    <citation type="submission" date="2017-02" db="EMBL/GenBank/DDBJ databases">
        <authorList>
            <person name="Peterson S.W."/>
        </authorList>
    </citation>
    <scope>NUCLEOTIDE SEQUENCE [LARGE SCALE GENOMIC DNA]</scope>
    <source>
        <strain evidence="3">DSM 18108</strain>
    </source>
</reference>
<dbReference type="SUPFAM" id="SSF46689">
    <property type="entry name" value="Homeodomain-like"/>
    <property type="match status" value="1"/>
</dbReference>
<dbReference type="InterPro" id="IPR055247">
    <property type="entry name" value="InsJ-like_HTH"/>
</dbReference>
<dbReference type="EMBL" id="FUZZ01000005">
    <property type="protein sequence ID" value="SKD09330.1"/>
    <property type="molecule type" value="Genomic_DNA"/>
</dbReference>
<dbReference type="GO" id="GO:0006313">
    <property type="term" value="P:DNA transposition"/>
    <property type="evidence" value="ECO:0007669"/>
    <property type="project" value="InterPro"/>
</dbReference>
<dbReference type="InterPro" id="IPR009057">
    <property type="entry name" value="Homeodomain-like_sf"/>
</dbReference>
<feature type="coiled-coil region" evidence="1">
    <location>
        <begin position="142"/>
        <end position="169"/>
    </location>
</feature>
<dbReference type="Pfam" id="PF13518">
    <property type="entry name" value="HTH_28"/>
    <property type="match status" value="1"/>
</dbReference>
<feature type="domain" description="Insertion element IS150 protein InsJ-like helix-turn-helix" evidence="2">
    <location>
        <begin position="76"/>
        <end position="116"/>
    </location>
</feature>
<accession>A0A1T5P9A1</accession>
<dbReference type="InterPro" id="IPR036388">
    <property type="entry name" value="WH-like_DNA-bd_sf"/>
</dbReference>
<evidence type="ECO:0000313" key="4">
    <source>
        <dbReference type="EMBL" id="SKD09961.1"/>
    </source>
</evidence>
<proteinExistence type="predicted"/>
<dbReference type="GO" id="GO:0004803">
    <property type="term" value="F:transposase activity"/>
    <property type="evidence" value="ECO:0007669"/>
    <property type="project" value="InterPro"/>
</dbReference>
<dbReference type="Pfam" id="PF01527">
    <property type="entry name" value="HTH_Tnp_1"/>
    <property type="match status" value="1"/>
</dbReference>
<keyword evidence="1" id="KW-0175">Coiled coil</keyword>